<dbReference type="EMBL" id="QTJV01000006">
    <property type="protein sequence ID" value="RFM33654.1"/>
    <property type="molecule type" value="Genomic_DNA"/>
</dbReference>
<protein>
    <recommendedName>
        <fullName evidence="3">Gliding motility-associated C-terminal domain-containing protein</fullName>
    </recommendedName>
</protein>
<dbReference type="RefSeq" id="WP_116854576.1">
    <property type="nucleotide sequence ID" value="NZ_QTJV01000006.1"/>
</dbReference>
<name>A0A3E1P0L2_9BACT</name>
<evidence type="ECO:0000313" key="2">
    <source>
        <dbReference type="Proteomes" id="UP000261174"/>
    </source>
</evidence>
<dbReference type="Gene3D" id="2.60.120.260">
    <property type="entry name" value="Galactose-binding domain-like"/>
    <property type="match status" value="1"/>
</dbReference>
<reference evidence="1 2" key="1">
    <citation type="submission" date="2018-08" db="EMBL/GenBank/DDBJ databases">
        <title>Chitinophaga sp. K20C18050901, a novel bacterium isolated from forest soil.</title>
        <authorList>
            <person name="Wang C."/>
        </authorList>
    </citation>
    <scope>NUCLEOTIDE SEQUENCE [LARGE SCALE GENOMIC DNA]</scope>
    <source>
        <strain evidence="1 2">K20C18050901</strain>
    </source>
</reference>
<accession>A0A3E1P0L2</accession>
<comment type="caution">
    <text evidence="1">The sequence shown here is derived from an EMBL/GenBank/DDBJ whole genome shotgun (WGS) entry which is preliminary data.</text>
</comment>
<organism evidence="1 2">
    <name type="scientific">Chitinophaga silvisoli</name>
    <dbReference type="NCBI Taxonomy" id="2291814"/>
    <lineage>
        <taxon>Bacteria</taxon>
        <taxon>Pseudomonadati</taxon>
        <taxon>Bacteroidota</taxon>
        <taxon>Chitinophagia</taxon>
        <taxon>Chitinophagales</taxon>
        <taxon>Chitinophagaceae</taxon>
        <taxon>Chitinophaga</taxon>
    </lineage>
</organism>
<keyword evidence="2" id="KW-1185">Reference proteome</keyword>
<dbReference type="AlphaFoldDB" id="A0A3E1P0L2"/>
<dbReference type="Pfam" id="PF13585">
    <property type="entry name" value="CHU_C"/>
    <property type="match status" value="1"/>
</dbReference>
<dbReference type="InterPro" id="IPR025667">
    <property type="entry name" value="SprB_repeat"/>
</dbReference>
<sequence length="530" mass="57926">MITLIQSTASVCKVYFLLHRALIILSIICCLCKTLSAQDIPIRNPSFEGTAGLAIMPAEWVIGSKSPDTQPCYNRVDKLASDGNTYVGAMHDDSWDETFGQKLSSPLKAGKIYTFSFDIAYPPIYYTRICAGSLGIYGGNGFNSKDDTLWLSGEFYNTGWQRKEITIRPKVDCDYLLFSPYITGTCDSSKYSAMLLDNLSESIREVPQIEVSVSKPCKNSNNGTAAVRVKAGEGPYTYRWIPGNFSDSTVSHLAPGWYTVRVTSANGTSAEQKVVIGEYEVQVKASLVNNSCYNSDNGAIYLTASGGVSPYAFSIDGGASYSSSSIFTSLPAGSYNVKIKDAANCNVVVNKLKITAPDELKILNVTARNIACNTVQNGSIALTVQGGTPNYVYSIIGAGSEQSDSIFTGLNDGKYRIRVTDGNYCMVEGEAEISRETRGCALYLPTAFSPNGDGKNDIFRAVVHDDVKEFRMAVYGRWGEMIFETKDPERGWDGMFKGNMMPAGHYVYMVTYTDSHGQDRKQTGTLVMVR</sequence>
<dbReference type="OrthoDB" id="7794186at2"/>
<dbReference type="NCBIfam" id="TIGR04131">
    <property type="entry name" value="Bac_Flav_CTERM"/>
    <property type="match status" value="1"/>
</dbReference>
<dbReference type="Pfam" id="PF13573">
    <property type="entry name" value="SprB"/>
    <property type="match status" value="3"/>
</dbReference>
<evidence type="ECO:0008006" key="3">
    <source>
        <dbReference type="Google" id="ProtNLM"/>
    </source>
</evidence>
<evidence type="ECO:0000313" key="1">
    <source>
        <dbReference type="EMBL" id="RFM33654.1"/>
    </source>
</evidence>
<dbReference type="InterPro" id="IPR026341">
    <property type="entry name" value="T9SS_type_B"/>
</dbReference>
<proteinExistence type="predicted"/>
<gene>
    <name evidence="1" type="ORF">DXN04_16980</name>
</gene>
<dbReference type="Proteomes" id="UP000261174">
    <property type="component" value="Unassembled WGS sequence"/>
</dbReference>